<protein>
    <submittedName>
        <fullName evidence="7">Cell division membrane protein-like protein</fullName>
    </submittedName>
</protein>
<feature type="transmembrane region" description="Helical" evidence="6">
    <location>
        <begin position="146"/>
        <end position="172"/>
    </location>
</feature>
<evidence type="ECO:0000256" key="4">
    <source>
        <dbReference type="ARBA" id="ARBA00022989"/>
    </source>
</evidence>
<dbReference type="Proteomes" id="UP000000269">
    <property type="component" value="Chromosome"/>
</dbReference>
<dbReference type="InterPro" id="IPR001182">
    <property type="entry name" value="FtsW/RodA"/>
</dbReference>
<sequence length="466" mass="51876">MLVLNKYIVSFLNEVCKEIKYHGVHKNISEEIQGHIDEIADQYIENGMEEEQAIQRAIVQMGDPAEIGKELNKTHRPKTEWSILVLIGAMVSIGGITLFALANDAAFSSFEGFLVNYLIYTVMGFVALIGCFFFDYTKLEKYSMYIFIGTIVCLGIYEGFVLGVFTGTFWGTSVYGPYIRLGRFAFSTIDMIVLIFIVSFSGIVNKWATGDIKNMIKLLALAAMACILMVYLSLARAMLLSAGFLVMITKAILDKEFNGSKKGYLLSIYGGGITIVCAVLIWVYRNIGIHYRADRVAVFLNPQLDPLGAGYVDALLKKLLSNAKLFGANDQLYLMQGNTPRIALPEANTDFIFTYIVSAFGWIAGIITIMVIVLAIVRMFLATRKINHPYGRYLASAIVTIFSLQAVANILMNMGMFPITSFSLPFISYGGSNFVVNMALVGLLLSVYRRKDLLIRKEGYQYGVDH</sequence>
<dbReference type="GO" id="GO:0008360">
    <property type="term" value="P:regulation of cell shape"/>
    <property type="evidence" value="ECO:0007669"/>
    <property type="project" value="UniProtKB-KW"/>
</dbReference>
<keyword evidence="8" id="KW-1185">Reference proteome</keyword>
<feature type="transmembrane region" description="Helical" evidence="6">
    <location>
        <begin position="114"/>
        <end position="134"/>
    </location>
</feature>
<keyword evidence="4 6" id="KW-1133">Transmembrane helix</keyword>
<dbReference type="NCBIfam" id="NF038403">
    <property type="entry name" value="perm_prefix_1"/>
    <property type="match status" value="1"/>
</dbReference>
<dbReference type="AlphaFoldDB" id="A8MJA1"/>
<keyword evidence="3" id="KW-0133">Cell shape</keyword>
<dbReference type="KEGG" id="aoe:Clos_2351"/>
<evidence type="ECO:0000256" key="6">
    <source>
        <dbReference type="SAM" id="Phobius"/>
    </source>
</evidence>
<feature type="transmembrane region" description="Helical" evidence="6">
    <location>
        <begin position="184"/>
        <end position="203"/>
    </location>
</feature>
<reference evidence="8" key="1">
    <citation type="submission" date="2007-10" db="EMBL/GenBank/DDBJ databases">
        <title>Complete genome of Alkaliphilus oremlandii OhILAs.</title>
        <authorList>
            <person name="Copeland A."/>
            <person name="Lucas S."/>
            <person name="Lapidus A."/>
            <person name="Barry K."/>
            <person name="Detter J.C."/>
            <person name="Glavina del Rio T."/>
            <person name="Hammon N."/>
            <person name="Israni S."/>
            <person name="Dalin E."/>
            <person name="Tice H."/>
            <person name="Pitluck S."/>
            <person name="Chain P."/>
            <person name="Malfatti S."/>
            <person name="Shin M."/>
            <person name="Vergez L."/>
            <person name="Schmutz J."/>
            <person name="Larimer F."/>
            <person name="Land M."/>
            <person name="Hauser L."/>
            <person name="Kyrpides N."/>
            <person name="Mikhailova N."/>
            <person name="Stolz J.F."/>
            <person name="Dawson A."/>
            <person name="Fisher E."/>
            <person name="Crable B."/>
            <person name="Perera E."/>
            <person name="Lisak J."/>
            <person name="Ranganathan M."/>
            <person name="Basu P."/>
            <person name="Richardson P."/>
        </authorList>
    </citation>
    <scope>NUCLEOTIDE SEQUENCE [LARGE SCALE GENOMIC DNA]</scope>
    <source>
        <strain evidence="8">OhILAs</strain>
    </source>
</reference>
<dbReference type="Pfam" id="PF01098">
    <property type="entry name" value="FTSW_RODA_SPOVE"/>
    <property type="match status" value="1"/>
</dbReference>
<dbReference type="InterPro" id="IPR047928">
    <property type="entry name" value="Perm_prefix_1"/>
</dbReference>
<name>A8MJA1_ALKOO</name>
<evidence type="ECO:0000256" key="1">
    <source>
        <dbReference type="ARBA" id="ARBA00004141"/>
    </source>
</evidence>
<evidence type="ECO:0000256" key="5">
    <source>
        <dbReference type="ARBA" id="ARBA00023136"/>
    </source>
</evidence>
<dbReference type="GO" id="GO:0032153">
    <property type="term" value="C:cell division site"/>
    <property type="evidence" value="ECO:0007669"/>
    <property type="project" value="TreeGrafter"/>
</dbReference>
<feature type="transmembrane region" description="Helical" evidence="6">
    <location>
        <begin position="352"/>
        <end position="381"/>
    </location>
</feature>
<evidence type="ECO:0000313" key="7">
    <source>
        <dbReference type="EMBL" id="ABW19883.1"/>
    </source>
</evidence>
<dbReference type="RefSeq" id="WP_012160190.1">
    <property type="nucleotide sequence ID" value="NC_009922.1"/>
</dbReference>
<feature type="transmembrane region" description="Helical" evidence="6">
    <location>
        <begin position="215"/>
        <end position="231"/>
    </location>
</feature>
<dbReference type="eggNOG" id="COG0772">
    <property type="taxonomic scope" value="Bacteria"/>
</dbReference>
<dbReference type="GO" id="GO:0015648">
    <property type="term" value="F:lipid-linked peptidoglycan transporter activity"/>
    <property type="evidence" value="ECO:0007669"/>
    <property type="project" value="TreeGrafter"/>
</dbReference>
<organism evidence="7 8">
    <name type="scientific">Alkaliphilus oremlandii (strain OhILAs)</name>
    <name type="common">Clostridium oremlandii (strain OhILAs)</name>
    <dbReference type="NCBI Taxonomy" id="350688"/>
    <lineage>
        <taxon>Bacteria</taxon>
        <taxon>Bacillati</taxon>
        <taxon>Bacillota</taxon>
        <taxon>Clostridia</taxon>
        <taxon>Peptostreptococcales</taxon>
        <taxon>Natronincolaceae</taxon>
        <taxon>Alkaliphilus</taxon>
    </lineage>
</organism>
<evidence type="ECO:0000256" key="2">
    <source>
        <dbReference type="ARBA" id="ARBA00022692"/>
    </source>
</evidence>
<gene>
    <name evidence="7" type="ordered locus">Clos_2351</name>
</gene>
<keyword evidence="5 6" id="KW-0472">Membrane</keyword>
<dbReference type="HOGENOM" id="CLU_029243_7_0_9"/>
<feature type="transmembrane region" description="Helical" evidence="6">
    <location>
        <begin position="265"/>
        <end position="284"/>
    </location>
</feature>
<evidence type="ECO:0000313" key="8">
    <source>
        <dbReference type="Proteomes" id="UP000000269"/>
    </source>
</evidence>
<keyword evidence="7" id="KW-0132">Cell division</keyword>
<accession>A8MJA1</accession>
<evidence type="ECO:0000256" key="3">
    <source>
        <dbReference type="ARBA" id="ARBA00022960"/>
    </source>
</evidence>
<comment type="subcellular location">
    <subcellularLocation>
        <location evidence="1">Membrane</location>
        <topology evidence="1">Multi-pass membrane protein</topology>
    </subcellularLocation>
</comment>
<keyword evidence="2 6" id="KW-0812">Transmembrane</keyword>
<dbReference type="EMBL" id="CP000853">
    <property type="protein sequence ID" value="ABW19883.1"/>
    <property type="molecule type" value="Genomic_DNA"/>
</dbReference>
<feature type="transmembrane region" description="Helical" evidence="6">
    <location>
        <begin position="426"/>
        <end position="448"/>
    </location>
</feature>
<feature type="transmembrane region" description="Helical" evidence="6">
    <location>
        <begin position="81"/>
        <end position="102"/>
    </location>
</feature>
<proteinExistence type="predicted"/>
<dbReference type="PANTHER" id="PTHR30474">
    <property type="entry name" value="CELL CYCLE PROTEIN"/>
    <property type="match status" value="1"/>
</dbReference>
<dbReference type="GO" id="GO:0051301">
    <property type="term" value="P:cell division"/>
    <property type="evidence" value="ECO:0007669"/>
    <property type="project" value="UniProtKB-KW"/>
</dbReference>
<dbReference type="STRING" id="350688.Clos_2351"/>
<feature type="transmembrane region" description="Helical" evidence="6">
    <location>
        <begin position="393"/>
        <end position="414"/>
    </location>
</feature>
<dbReference type="PANTHER" id="PTHR30474:SF1">
    <property type="entry name" value="PEPTIDOGLYCAN GLYCOSYLTRANSFERASE MRDB"/>
    <property type="match status" value="1"/>
</dbReference>
<dbReference type="OrthoDB" id="9802195at2"/>
<keyword evidence="7" id="KW-0131">Cell cycle</keyword>
<dbReference type="GO" id="GO:0005886">
    <property type="term" value="C:plasma membrane"/>
    <property type="evidence" value="ECO:0007669"/>
    <property type="project" value="TreeGrafter"/>
</dbReference>